<keyword evidence="3" id="KW-1185">Reference proteome</keyword>
<dbReference type="RefSeq" id="WP_271886853.1">
    <property type="nucleotide sequence ID" value="NZ_CP067136.1"/>
</dbReference>
<evidence type="ECO:0000313" key="2">
    <source>
        <dbReference type="EMBL" id="WCR08813.1"/>
    </source>
</evidence>
<accession>A0ABY7SQM4</accession>
<dbReference type="Proteomes" id="UP001219349">
    <property type="component" value="Chromosome"/>
</dbReference>
<reference evidence="2 3" key="1">
    <citation type="submission" date="2021-01" db="EMBL/GenBank/DDBJ databases">
        <title>Biogeographic distribution of Paracoccus.</title>
        <authorList>
            <person name="Hollensteiner J."/>
            <person name="Leineberger J."/>
            <person name="Brinkhoff T."/>
            <person name="Daniel R."/>
        </authorList>
    </citation>
    <scope>NUCLEOTIDE SEQUENCE [LARGE SCALE GENOMIC DNA]</scope>
    <source>
        <strain evidence="2 3">KCTC 22803</strain>
    </source>
</reference>
<gene>
    <name evidence="2" type="ORF">JHX87_08500</name>
</gene>
<dbReference type="EMBL" id="CP067136">
    <property type="protein sequence ID" value="WCR08813.1"/>
    <property type="molecule type" value="Genomic_DNA"/>
</dbReference>
<feature type="region of interest" description="Disordered" evidence="1">
    <location>
        <begin position="87"/>
        <end position="112"/>
    </location>
</feature>
<protein>
    <submittedName>
        <fullName evidence="2">Uncharacterized protein</fullName>
    </submittedName>
</protein>
<sequence length="288" mass="32434">MVKSTNQPTEFTDNTHRSLKRLVVVDAWFRRSRDNPSRYTLHADISFNIERLSGGSASAVTFKVAVKQCEVVFIRPLDGFSVDRSSVRRQKPMGRQNIEQKKQKKASAGFHSKLGLSRRPTLEAGAEADVGVSSEHSVDSKQSKSFYNEQFTRSREGHDAWTVNGEELGGHLTGPVFDVEAEPRLTLIDIREEARRQRDEAHQLTPVTRIEIRCLREDIDIHDVKLKDEARAESFFTKPGSKERMQIARGVLREALIAEGLSVGQLLDDPYAEMTICDATIPILDQSS</sequence>
<organism evidence="2 3">
    <name type="scientific">Paracoccus fistulariae</name>
    <dbReference type="NCBI Taxonomy" id="658446"/>
    <lineage>
        <taxon>Bacteria</taxon>
        <taxon>Pseudomonadati</taxon>
        <taxon>Pseudomonadota</taxon>
        <taxon>Alphaproteobacteria</taxon>
        <taxon>Rhodobacterales</taxon>
        <taxon>Paracoccaceae</taxon>
        <taxon>Paracoccus</taxon>
    </lineage>
</organism>
<proteinExistence type="predicted"/>
<name>A0ABY7SQM4_9RHOB</name>
<evidence type="ECO:0000256" key="1">
    <source>
        <dbReference type="SAM" id="MobiDB-lite"/>
    </source>
</evidence>
<evidence type="ECO:0000313" key="3">
    <source>
        <dbReference type="Proteomes" id="UP001219349"/>
    </source>
</evidence>